<evidence type="ECO:0000256" key="5">
    <source>
        <dbReference type="ARBA" id="ARBA00022989"/>
    </source>
</evidence>
<evidence type="ECO:0000256" key="2">
    <source>
        <dbReference type="ARBA" id="ARBA00022448"/>
    </source>
</evidence>
<comment type="similarity">
    <text evidence="7">Belongs to the binding-protein-dependent transport system permease family.</text>
</comment>
<dbReference type="InterPro" id="IPR000515">
    <property type="entry name" value="MetI-like"/>
</dbReference>
<protein>
    <submittedName>
        <fullName evidence="9">Sulfonate transport system permease protein</fullName>
    </submittedName>
</protein>
<keyword evidence="6 7" id="KW-0472">Membrane</keyword>
<comment type="subcellular location">
    <subcellularLocation>
        <location evidence="1 7">Cell membrane</location>
        <topology evidence="1 7">Multi-pass membrane protein</topology>
    </subcellularLocation>
</comment>
<evidence type="ECO:0000256" key="3">
    <source>
        <dbReference type="ARBA" id="ARBA00022475"/>
    </source>
</evidence>
<keyword evidence="2 7" id="KW-0813">Transport</keyword>
<dbReference type="OrthoDB" id="9799271at2"/>
<keyword evidence="3" id="KW-1003">Cell membrane</keyword>
<dbReference type="Proteomes" id="UP000192903">
    <property type="component" value="Unassembled WGS sequence"/>
</dbReference>
<gene>
    <name evidence="9" type="ORF">SAMN02982989_5620</name>
</gene>
<evidence type="ECO:0000259" key="8">
    <source>
        <dbReference type="PROSITE" id="PS50928"/>
    </source>
</evidence>
<keyword evidence="4 7" id="KW-0812">Transmembrane</keyword>
<evidence type="ECO:0000256" key="1">
    <source>
        <dbReference type="ARBA" id="ARBA00004651"/>
    </source>
</evidence>
<organism evidence="9 10">
    <name type="scientific">Xaviernesmea oryzae</name>
    <dbReference type="NCBI Taxonomy" id="464029"/>
    <lineage>
        <taxon>Bacteria</taxon>
        <taxon>Pseudomonadati</taxon>
        <taxon>Pseudomonadota</taxon>
        <taxon>Alphaproteobacteria</taxon>
        <taxon>Hyphomicrobiales</taxon>
        <taxon>Rhizobiaceae</taxon>
        <taxon>Rhizobium/Agrobacterium group</taxon>
        <taxon>Xaviernesmea</taxon>
    </lineage>
</organism>
<dbReference type="Pfam" id="PF00528">
    <property type="entry name" value="BPD_transp_1"/>
    <property type="match status" value="1"/>
</dbReference>
<feature type="transmembrane region" description="Helical" evidence="7">
    <location>
        <begin position="250"/>
        <end position="269"/>
    </location>
</feature>
<evidence type="ECO:0000313" key="9">
    <source>
        <dbReference type="EMBL" id="SMF18544.1"/>
    </source>
</evidence>
<name>A0A1X7DN93_9HYPH</name>
<proteinExistence type="inferred from homology"/>
<evidence type="ECO:0000313" key="10">
    <source>
        <dbReference type="Proteomes" id="UP000192903"/>
    </source>
</evidence>
<dbReference type="CDD" id="cd06261">
    <property type="entry name" value="TM_PBP2"/>
    <property type="match status" value="1"/>
</dbReference>
<dbReference type="RefSeq" id="WP_085421007.1">
    <property type="nucleotide sequence ID" value="NZ_FXAF01000003.1"/>
</dbReference>
<dbReference type="Gene3D" id="1.10.3720.10">
    <property type="entry name" value="MetI-like"/>
    <property type="match status" value="1"/>
</dbReference>
<reference evidence="10" key="1">
    <citation type="submission" date="2017-04" db="EMBL/GenBank/DDBJ databases">
        <authorList>
            <person name="Varghese N."/>
            <person name="Submissions S."/>
        </authorList>
    </citation>
    <scope>NUCLEOTIDE SEQUENCE [LARGE SCALE GENOMIC DNA]</scope>
    <source>
        <strain evidence="10">B4P</strain>
    </source>
</reference>
<dbReference type="InterPro" id="IPR035906">
    <property type="entry name" value="MetI-like_sf"/>
</dbReference>
<feature type="transmembrane region" description="Helical" evidence="7">
    <location>
        <begin position="132"/>
        <end position="153"/>
    </location>
</feature>
<evidence type="ECO:0000256" key="6">
    <source>
        <dbReference type="ARBA" id="ARBA00023136"/>
    </source>
</evidence>
<sequence length="289" mass="31448">MSDVTFKSSIAIAETPFDRVADKGLQGLLASAPRLPGWLGKVALGLVVPFALLALWSYAVHQEWLAEQILPDPRLVYETTADLIATGQLPGELLVSLGRVAAGLAVGGGLGLLFGLAFGLFRPLDIYVAPTVRAICLVPSLGWLPFFMLVFGIGEALKIILIAKTCFLPLMVSAYEGIRSRPRKYDDVARALELPWLARVRLVVWPSILPAILTGVRQALSRGWKVLILVEMISSAAGLGYLMMWGRKAFQLDVVFATMIVIGIVGWALDYALTRFQHRATGWSFKTAA</sequence>
<keyword evidence="10" id="KW-1185">Reference proteome</keyword>
<dbReference type="EMBL" id="FXAF01000003">
    <property type="protein sequence ID" value="SMF18544.1"/>
    <property type="molecule type" value="Genomic_DNA"/>
</dbReference>
<dbReference type="STRING" id="464029.SAMN02982989_5620"/>
<evidence type="ECO:0000256" key="4">
    <source>
        <dbReference type="ARBA" id="ARBA00022692"/>
    </source>
</evidence>
<accession>A0A1X7DN93</accession>
<dbReference type="GO" id="GO:0055085">
    <property type="term" value="P:transmembrane transport"/>
    <property type="evidence" value="ECO:0007669"/>
    <property type="project" value="InterPro"/>
</dbReference>
<dbReference type="SUPFAM" id="SSF161098">
    <property type="entry name" value="MetI-like"/>
    <property type="match status" value="1"/>
</dbReference>
<dbReference type="PANTHER" id="PTHR30151:SF38">
    <property type="entry name" value="ALIPHATIC SULFONATES TRANSPORT PERMEASE PROTEIN SSUC-RELATED"/>
    <property type="match status" value="1"/>
</dbReference>
<evidence type="ECO:0000256" key="7">
    <source>
        <dbReference type="RuleBase" id="RU363032"/>
    </source>
</evidence>
<feature type="domain" description="ABC transmembrane type-1" evidence="8">
    <location>
        <begin position="89"/>
        <end position="273"/>
    </location>
</feature>
<feature type="transmembrane region" description="Helical" evidence="7">
    <location>
        <begin position="100"/>
        <end position="120"/>
    </location>
</feature>
<feature type="transmembrane region" description="Helical" evidence="7">
    <location>
        <begin position="38"/>
        <end position="59"/>
    </location>
</feature>
<feature type="transmembrane region" description="Helical" evidence="7">
    <location>
        <begin position="226"/>
        <end position="244"/>
    </location>
</feature>
<dbReference type="GO" id="GO:0005886">
    <property type="term" value="C:plasma membrane"/>
    <property type="evidence" value="ECO:0007669"/>
    <property type="project" value="UniProtKB-SubCell"/>
</dbReference>
<dbReference type="AlphaFoldDB" id="A0A1X7DN93"/>
<keyword evidence="5 7" id="KW-1133">Transmembrane helix</keyword>
<dbReference type="PROSITE" id="PS50928">
    <property type="entry name" value="ABC_TM1"/>
    <property type="match status" value="1"/>
</dbReference>
<dbReference type="PANTHER" id="PTHR30151">
    <property type="entry name" value="ALKANE SULFONATE ABC TRANSPORTER-RELATED, MEMBRANE SUBUNIT"/>
    <property type="match status" value="1"/>
</dbReference>